<dbReference type="InterPro" id="IPR002885">
    <property type="entry name" value="PPR_rpt"/>
</dbReference>
<gene>
    <name evidence="4" type="ORF">V5N11_002111</name>
</gene>
<comment type="caution">
    <text evidence="4">The sequence shown here is derived from an EMBL/GenBank/DDBJ whole genome shotgun (WGS) entry which is preliminary data.</text>
</comment>
<evidence type="ECO:0000256" key="3">
    <source>
        <dbReference type="PROSITE-ProRule" id="PRU00708"/>
    </source>
</evidence>
<dbReference type="Pfam" id="PF13041">
    <property type="entry name" value="PPR_2"/>
    <property type="match status" value="1"/>
</dbReference>
<feature type="repeat" description="PPR" evidence="3">
    <location>
        <begin position="1"/>
        <end position="28"/>
    </location>
</feature>
<keyword evidence="5" id="KW-1185">Reference proteome</keyword>
<dbReference type="NCBIfam" id="TIGR00756">
    <property type="entry name" value="PPR"/>
    <property type="match status" value="2"/>
</dbReference>
<evidence type="ECO:0000256" key="1">
    <source>
        <dbReference type="ARBA" id="ARBA00007626"/>
    </source>
</evidence>
<reference evidence="4 5" key="1">
    <citation type="submission" date="2024-04" db="EMBL/GenBank/DDBJ databases">
        <title>Genome assembly C_amara_ONT_v2.</title>
        <authorList>
            <person name="Yant L."/>
            <person name="Moore C."/>
            <person name="Slenker M."/>
        </authorList>
    </citation>
    <scope>NUCLEOTIDE SEQUENCE [LARGE SCALE GENOMIC DNA]</scope>
    <source>
        <tissue evidence="4">Leaf</tissue>
    </source>
</reference>
<dbReference type="InterPro" id="IPR011990">
    <property type="entry name" value="TPR-like_helical_dom_sf"/>
</dbReference>
<dbReference type="Pfam" id="PF12854">
    <property type="entry name" value="PPR_1"/>
    <property type="match status" value="1"/>
</dbReference>
<name>A0ABD1ANN5_CARAN</name>
<protein>
    <submittedName>
        <fullName evidence="4">Pentatricopeptide repeat-containing protein</fullName>
    </submittedName>
</protein>
<keyword evidence="2" id="KW-0677">Repeat</keyword>
<organism evidence="4 5">
    <name type="scientific">Cardamine amara subsp. amara</name>
    <dbReference type="NCBI Taxonomy" id="228776"/>
    <lineage>
        <taxon>Eukaryota</taxon>
        <taxon>Viridiplantae</taxon>
        <taxon>Streptophyta</taxon>
        <taxon>Embryophyta</taxon>
        <taxon>Tracheophyta</taxon>
        <taxon>Spermatophyta</taxon>
        <taxon>Magnoliopsida</taxon>
        <taxon>eudicotyledons</taxon>
        <taxon>Gunneridae</taxon>
        <taxon>Pentapetalae</taxon>
        <taxon>rosids</taxon>
        <taxon>malvids</taxon>
        <taxon>Brassicales</taxon>
        <taxon>Brassicaceae</taxon>
        <taxon>Cardamineae</taxon>
        <taxon>Cardamine</taxon>
    </lineage>
</organism>
<dbReference type="AlphaFoldDB" id="A0ABD1ANN5"/>
<evidence type="ECO:0000256" key="2">
    <source>
        <dbReference type="ARBA" id="ARBA00022737"/>
    </source>
</evidence>
<dbReference type="Gene3D" id="1.25.40.10">
    <property type="entry name" value="Tetratricopeptide repeat domain"/>
    <property type="match status" value="2"/>
</dbReference>
<proteinExistence type="inferred from homology"/>
<sequence length="87" mass="10160">MINTYCWLNKLKQAYDLFKDMKGRDIKPDVVTYTVLLNSIPKLDMKVLGVKADVVYYTVLIDQQCKIGDLEEAKRIFNENDLKWVDA</sequence>
<evidence type="ECO:0000313" key="4">
    <source>
        <dbReference type="EMBL" id="KAL1207726.1"/>
    </source>
</evidence>
<dbReference type="EMBL" id="JBANAX010000467">
    <property type="protein sequence ID" value="KAL1207726.1"/>
    <property type="molecule type" value="Genomic_DNA"/>
</dbReference>
<dbReference type="Proteomes" id="UP001558713">
    <property type="component" value="Unassembled WGS sequence"/>
</dbReference>
<accession>A0ABD1ANN5</accession>
<comment type="similarity">
    <text evidence="1">Belongs to the PPR family. P subfamily.</text>
</comment>
<dbReference type="PANTHER" id="PTHR47941">
    <property type="entry name" value="PENTATRICOPEPTIDE REPEAT-CONTAINING PROTEIN 3, MITOCHONDRIAL"/>
    <property type="match status" value="1"/>
</dbReference>
<dbReference type="PROSITE" id="PS51375">
    <property type="entry name" value="PPR"/>
    <property type="match status" value="1"/>
</dbReference>
<evidence type="ECO:0000313" key="5">
    <source>
        <dbReference type="Proteomes" id="UP001558713"/>
    </source>
</evidence>